<organism evidence="4 5">
    <name type="scientific">Bombyx mori</name>
    <name type="common">Silk moth</name>
    <dbReference type="NCBI Taxonomy" id="7091"/>
    <lineage>
        <taxon>Eukaryota</taxon>
        <taxon>Metazoa</taxon>
        <taxon>Ecdysozoa</taxon>
        <taxon>Arthropoda</taxon>
        <taxon>Hexapoda</taxon>
        <taxon>Insecta</taxon>
        <taxon>Pterygota</taxon>
        <taxon>Neoptera</taxon>
        <taxon>Endopterygota</taxon>
        <taxon>Lepidoptera</taxon>
        <taxon>Glossata</taxon>
        <taxon>Ditrysia</taxon>
        <taxon>Bombycoidea</taxon>
        <taxon>Bombycidae</taxon>
        <taxon>Bombycinae</taxon>
        <taxon>Bombyx</taxon>
    </lineage>
</organism>
<accession>A0A8R1WG52</accession>
<evidence type="ECO:0000313" key="5">
    <source>
        <dbReference type="Proteomes" id="UP000005204"/>
    </source>
</evidence>
<dbReference type="KEGG" id="bmor:101741620"/>
<dbReference type="GeneID" id="101741620"/>
<evidence type="ECO:0000259" key="3">
    <source>
        <dbReference type="PROSITE" id="PS51031"/>
    </source>
</evidence>
<dbReference type="Pfam" id="PF02944">
    <property type="entry name" value="BESS"/>
    <property type="match status" value="1"/>
</dbReference>
<dbReference type="SMART" id="SM00595">
    <property type="entry name" value="MADF"/>
    <property type="match status" value="1"/>
</dbReference>
<comment type="subcellular location">
    <subcellularLocation>
        <location evidence="1">Nucleus</location>
    </subcellularLocation>
</comment>
<protein>
    <recommendedName>
        <fullName evidence="6">MADF domain-containing protein</fullName>
    </recommendedName>
</protein>
<evidence type="ECO:0000259" key="2">
    <source>
        <dbReference type="PROSITE" id="PS51029"/>
    </source>
</evidence>
<proteinExistence type="predicted"/>
<dbReference type="AlphaFoldDB" id="A0A8R1WG52"/>
<dbReference type="InterPro" id="IPR039353">
    <property type="entry name" value="TF_Adf1"/>
</dbReference>
<dbReference type="Proteomes" id="UP000005204">
    <property type="component" value="Unassembled WGS sequence"/>
</dbReference>
<dbReference type="PROSITE" id="PS51029">
    <property type="entry name" value="MADF"/>
    <property type="match status" value="1"/>
</dbReference>
<evidence type="ECO:0000256" key="1">
    <source>
        <dbReference type="PROSITE-ProRule" id="PRU00371"/>
    </source>
</evidence>
<dbReference type="PANTHER" id="PTHR12243">
    <property type="entry name" value="MADF DOMAIN TRANSCRIPTION FACTOR"/>
    <property type="match status" value="1"/>
</dbReference>
<keyword evidence="5" id="KW-1185">Reference proteome</keyword>
<dbReference type="InterPro" id="IPR006578">
    <property type="entry name" value="MADF-dom"/>
</dbReference>
<keyword evidence="1" id="KW-0539">Nucleus</keyword>
<sequence>MCDIELLISLVKQHQCIWNVDHEDYHNPYNKEQAWKEICKEMCENWDKASPMERKRACLECKKKWNNVRGNYQKDVIKRHLLGPKAKKVKKYYHADALSFLEPIILKNKTEFETVDCGTAEVSTETDEEDHTEPVEQKCIPIDDTTTELSEDTSLYPVIKIIEPKLETDEDTMFLLSFRSHMKEMTQRQKLNFKTAMLKLLKDSSSI</sequence>
<feature type="domain" description="MADF" evidence="2">
    <location>
        <begin position="6"/>
        <end position="106"/>
    </location>
</feature>
<name>A0A8R1WG52_BOMMO</name>
<evidence type="ECO:0008006" key="6">
    <source>
        <dbReference type="Google" id="ProtNLM"/>
    </source>
</evidence>
<evidence type="ECO:0000313" key="4">
    <source>
        <dbReference type="EnsemblMetazoa" id="XP_004924722.1"/>
    </source>
</evidence>
<reference evidence="4" key="2">
    <citation type="submission" date="2022-06" db="UniProtKB">
        <authorList>
            <consortium name="EnsemblMetazoa"/>
        </authorList>
    </citation>
    <scope>IDENTIFICATION</scope>
    <source>
        <strain evidence="4">p50T (Dazao)</strain>
    </source>
</reference>
<feature type="domain" description="BESS" evidence="3">
    <location>
        <begin position="168"/>
        <end position="207"/>
    </location>
</feature>
<dbReference type="EnsemblMetazoa" id="XM_004924665.4">
    <property type="protein sequence ID" value="XP_004924722.1"/>
    <property type="gene ID" value="LOC101741620"/>
</dbReference>
<dbReference type="Pfam" id="PF10545">
    <property type="entry name" value="MADF_DNA_bdg"/>
    <property type="match status" value="1"/>
</dbReference>
<dbReference type="GO" id="GO:0003677">
    <property type="term" value="F:DNA binding"/>
    <property type="evidence" value="ECO:0007669"/>
    <property type="project" value="InterPro"/>
</dbReference>
<dbReference type="PANTHER" id="PTHR12243:SF67">
    <property type="entry name" value="COREPRESSOR OF PANGOLIN, ISOFORM A-RELATED"/>
    <property type="match status" value="1"/>
</dbReference>
<dbReference type="PROSITE" id="PS51031">
    <property type="entry name" value="BESS"/>
    <property type="match status" value="1"/>
</dbReference>
<reference evidence="5" key="1">
    <citation type="journal article" date="2008" name="Insect Biochem. Mol. Biol.">
        <title>The genome of a lepidopteran model insect, the silkworm Bombyx mori.</title>
        <authorList>
            <consortium name="International Silkworm Genome Consortium"/>
        </authorList>
    </citation>
    <scope>NUCLEOTIDE SEQUENCE [LARGE SCALE GENOMIC DNA]</scope>
    <source>
        <strain evidence="5">p50T</strain>
    </source>
</reference>
<dbReference type="InterPro" id="IPR004210">
    <property type="entry name" value="BESS_motif"/>
</dbReference>
<dbReference type="GO" id="GO:0005634">
    <property type="term" value="C:nucleus"/>
    <property type="evidence" value="ECO:0007669"/>
    <property type="project" value="UniProtKB-SubCell"/>
</dbReference>